<proteinExistence type="predicted"/>
<protein>
    <submittedName>
        <fullName evidence="1">Uncharacterized protein</fullName>
    </submittedName>
</protein>
<organism evidence="1 2">
    <name type="scientific">Dendrothele bispora (strain CBS 962.96)</name>
    <dbReference type="NCBI Taxonomy" id="1314807"/>
    <lineage>
        <taxon>Eukaryota</taxon>
        <taxon>Fungi</taxon>
        <taxon>Dikarya</taxon>
        <taxon>Basidiomycota</taxon>
        <taxon>Agaricomycotina</taxon>
        <taxon>Agaricomycetes</taxon>
        <taxon>Agaricomycetidae</taxon>
        <taxon>Agaricales</taxon>
        <taxon>Agaricales incertae sedis</taxon>
        <taxon>Dendrothele</taxon>
    </lineage>
</organism>
<keyword evidence="2" id="KW-1185">Reference proteome</keyword>
<gene>
    <name evidence="1" type="ORF">K435DRAFT_783716</name>
</gene>
<reference evidence="1 2" key="1">
    <citation type="journal article" date="2019" name="Nat. Ecol. Evol.">
        <title>Megaphylogeny resolves global patterns of mushroom evolution.</title>
        <authorList>
            <person name="Varga T."/>
            <person name="Krizsan K."/>
            <person name="Foldi C."/>
            <person name="Dima B."/>
            <person name="Sanchez-Garcia M."/>
            <person name="Sanchez-Ramirez S."/>
            <person name="Szollosi G.J."/>
            <person name="Szarkandi J.G."/>
            <person name="Papp V."/>
            <person name="Albert L."/>
            <person name="Andreopoulos W."/>
            <person name="Angelini C."/>
            <person name="Antonin V."/>
            <person name="Barry K.W."/>
            <person name="Bougher N.L."/>
            <person name="Buchanan P."/>
            <person name="Buyck B."/>
            <person name="Bense V."/>
            <person name="Catcheside P."/>
            <person name="Chovatia M."/>
            <person name="Cooper J."/>
            <person name="Damon W."/>
            <person name="Desjardin D."/>
            <person name="Finy P."/>
            <person name="Geml J."/>
            <person name="Haridas S."/>
            <person name="Hughes K."/>
            <person name="Justo A."/>
            <person name="Karasinski D."/>
            <person name="Kautmanova I."/>
            <person name="Kiss B."/>
            <person name="Kocsube S."/>
            <person name="Kotiranta H."/>
            <person name="LaButti K.M."/>
            <person name="Lechner B.E."/>
            <person name="Liimatainen K."/>
            <person name="Lipzen A."/>
            <person name="Lukacs Z."/>
            <person name="Mihaltcheva S."/>
            <person name="Morgado L.N."/>
            <person name="Niskanen T."/>
            <person name="Noordeloos M.E."/>
            <person name="Ohm R.A."/>
            <person name="Ortiz-Santana B."/>
            <person name="Ovrebo C."/>
            <person name="Racz N."/>
            <person name="Riley R."/>
            <person name="Savchenko A."/>
            <person name="Shiryaev A."/>
            <person name="Soop K."/>
            <person name="Spirin V."/>
            <person name="Szebenyi C."/>
            <person name="Tomsovsky M."/>
            <person name="Tulloss R.E."/>
            <person name="Uehling J."/>
            <person name="Grigoriev I.V."/>
            <person name="Vagvolgyi C."/>
            <person name="Papp T."/>
            <person name="Martin F.M."/>
            <person name="Miettinen O."/>
            <person name="Hibbett D.S."/>
            <person name="Nagy L.G."/>
        </authorList>
    </citation>
    <scope>NUCLEOTIDE SEQUENCE [LARGE SCALE GENOMIC DNA]</scope>
    <source>
        <strain evidence="1 2">CBS 962.96</strain>
    </source>
</reference>
<evidence type="ECO:0000313" key="1">
    <source>
        <dbReference type="EMBL" id="THU84569.1"/>
    </source>
</evidence>
<dbReference type="AlphaFoldDB" id="A0A4S8L7F8"/>
<sequence>MVASLCSVKPVSTKMSFRLCTTRIRTSSADEFLCFSFIFVSEGESGRGRDTRESEGEDRVKRLHQRALPFGEG</sequence>
<dbReference type="Proteomes" id="UP000297245">
    <property type="component" value="Unassembled WGS sequence"/>
</dbReference>
<evidence type="ECO:0000313" key="2">
    <source>
        <dbReference type="Proteomes" id="UP000297245"/>
    </source>
</evidence>
<accession>A0A4S8L7F8</accession>
<name>A0A4S8L7F8_DENBC</name>
<dbReference type="EMBL" id="ML179592">
    <property type="protein sequence ID" value="THU84569.1"/>
    <property type="molecule type" value="Genomic_DNA"/>
</dbReference>